<gene>
    <name evidence="1" type="ORF">D9543_10875</name>
</gene>
<proteinExistence type="predicted"/>
<dbReference type="RefSeq" id="WP_121912391.1">
    <property type="nucleotide sequence ID" value="NZ_JAACBY010000004.1"/>
</dbReference>
<reference evidence="1 2" key="1">
    <citation type="submission" date="2018-10" db="EMBL/GenBank/DDBJ databases">
        <title>Corynebacterium macginleyi genome sequencing and assembly of the type strain and two clinical samples.</title>
        <authorList>
            <person name="Bernier A.-M."/>
            <person name="Bernard K."/>
        </authorList>
    </citation>
    <scope>NUCLEOTIDE SEQUENCE [LARGE SCALE GENOMIC DNA]</scope>
    <source>
        <strain evidence="1 2">NML 120205</strain>
    </source>
</reference>
<dbReference type="AlphaFoldDB" id="A0A3M0GTS8"/>
<evidence type="ECO:0000313" key="2">
    <source>
        <dbReference type="Proteomes" id="UP000270649"/>
    </source>
</evidence>
<accession>A0A3M0GTS8</accession>
<organism evidence="1 2">
    <name type="scientific">Corynebacterium macginleyi</name>
    <dbReference type="NCBI Taxonomy" id="38290"/>
    <lineage>
        <taxon>Bacteria</taxon>
        <taxon>Bacillati</taxon>
        <taxon>Actinomycetota</taxon>
        <taxon>Actinomycetes</taxon>
        <taxon>Mycobacteriales</taxon>
        <taxon>Corynebacteriaceae</taxon>
        <taxon>Corynebacterium</taxon>
    </lineage>
</organism>
<protein>
    <submittedName>
        <fullName evidence="1">Uncharacterized protein</fullName>
    </submittedName>
</protein>
<sequence length="61" mass="6874">MRSEIPKLCRHIYAVRTANIAVNRKLTETALSASSYLRKSPPIMQAGKIVRNELEDFIKGS</sequence>
<evidence type="ECO:0000313" key="1">
    <source>
        <dbReference type="EMBL" id="RMB56694.1"/>
    </source>
</evidence>
<dbReference type="Proteomes" id="UP000270649">
    <property type="component" value="Unassembled WGS sequence"/>
</dbReference>
<comment type="caution">
    <text evidence="1">The sequence shown here is derived from an EMBL/GenBank/DDBJ whole genome shotgun (WGS) entry which is preliminary data.</text>
</comment>
<dbReference type="EMBL" id="REGC01000021">
    <property type="protein sequence ID" value="RMB56694.1"/>
    <property type="molecule type" value="Genomic_DNA"/>
</dbReference>
<name>A0A3M0GTS8_9CORY</name>